<dbReference type="GO" id="GO:0000271">
    <property type="term" value="P:polysaccharide biosynthetic process"/>
    <property type="evidence" value="ECO:0007669"/>
    <property type="project" value="InterPro"/>
</dbReference>
<evidence type="ECO:0000256" key="4">
    <source>
        <dbReference type="ARBA" id="ARBA00022989"/>
    </source>
</evidence>
<gene>
    <name evidence="8" type="ORF">LC603019_00846</name>
</gene>
<dbReference type="EMBL" id="LR584267">
    <property type="protein sequence ID" value="VHO00555.1"/>
    <property type="molecule type" value="Genomic_DNA"/>
</dbReference>
<evidence type="ECO:0000313" key="9">
    <source>
        <dbReference type="Proteomes" id="UP000324288"/>
    </source>
</evidence>
<comment type="subcellular location">
    <subcellularLocation>
        <location evidence="1">Membrane</location>
        <topology evidence="1">Multi-pass membrane protein</topology>
    </subcellularLocation>
</comment>
<dbReference type="RefSeq" id="WP_276771139.1">
    <property type="nucleotide sequence ID" value="NZ_CAJPTR010000012.1"/>
</dbReference>
<dbReference type="PANTHER" id="PTHR38459:SF6">
    <property type="entry name" value="ARABINOGALACTAN BIOSYNTHESIS RECRUITING PROTEIN RV3789"/>
    <property type="match status" value="1"/>
</dbReference>
<feature type="domain" description="GtrA/DPMS transmembrane" evidence="7">
    <location>
        <begin position="58"/>
        <end position="175"/>
    </location>
</feature>
<dbReference type="Pfam" id="PF04138">
    <property type="entry name" value="GtrA_DPMS_TM"/>
    <property type="match status" value="1"/>
</dbReference>
<name>A0A5E3ZWU8_9ACTN</name>
<evidence type="ECO:0000259" key="7">
    <source>
        <dbReference type="Pfam" id="PF04138"/>
    </source>
</evidence>
<dbReference type="Proteomes" id="UP000324288">
    <property type="component" value="Chromosome"/>
</dbReference>
<feature type="transmembrane region" description="Helical" evidence="6">
    <location>
        <begin position="118"/>
        <end position="142"/>
    </location>
</feature>
<protein>
    <submittedName>
        <fullName evidence="8">Arabinogalactan biosynthesis recruiting protein</fullName>
    </submittedName>
</protein>
<sequence length="178" mass="19368">MFGFTLGNVQQFEQDNGPLGAEDFIAEADEAMMAATNVTAVPMEGAARGISLKTQIIRFFITGCLSAVVDFGLLLLLSQLGMDPTMAKAISFICGTTTAYMINRRWTFQAAHSNKRLLAVCLLYAVTFGLNVGIFHVVYEAALPLGHLWAKTIGFVIGQAVATIVNFVVQRTVIFRVR</sequence>
<accession>A0A5E3ZWU8</accession>
<dbReference type="InterPro" id="IPR051401">
    <property type="entry name" value="GtrA_CellWall_Glycosyl"/>
</dbReference>
<evidence type="ECO:0000256" key="2">
    <source>
        <dbReference type="ARBA" id="ARBA00009399"/>
    </source>
</evidence>
<keyword evidence="4 6" id="KW-1133">Transmembrane helix</keyword>
<evidence type="ECO:0000313" key="8">
    <source>
        <dbReference type="EMBL" id="VHO00555.1"/>
    </source>
</evidence>
<evidence type="ECO:0000256" key="6">
    <source>
        <dbReference type="SAM" id="Phobius"/>
    </source>
</evidence>
<dbReference type="InterPro" id="IPR007267">
    <property type="entry name" value="GtrA_DPMS_TM"/>
</dbReference>
<evidence type="ECO:0000256" key="5">
    <source>
        <dbReference type="ARBA" id="ARBA00023136"/>
    </source>
</evidence>
<evidence type="ECO:0000256" key="1">
    <source>
        <dbReference type="ARBA" id="ARBA00004141"/>
    </source>
</evidence>
<keyword evidence="5 6" id="KW-0472">Membrane</keyword>
<organism evidence="8 9">
    <name type="scientific">Lawsonella clevelandensis</name>
    <dbReference type="NCBI Taxonomy" id="1528099"/>
    <lineage>
        <taxon>Bacteria</taxon>
        <taxon>Bacillati</taxon>
        <taxon>Actinomycetota</taxon>
        <taxon>Actinomycetes</taxon>
        <taxon>Mycobacteriales</taxon>
        <taxon>Lawsonellaceae</taxon>
        <taxon>Lawsonella</taxon>
    </lineage>
</organism>
<dbReference type="GO" id="GO:0005886">
    <property type="term" value="C:plasma membrane"/>
    <property type="evidence" value="ECO:0007669"/>
    <property type="project" value="TreeGrafter"/>
</dbReference>
<dbReference type="PANTHER" id="PTHR38459">
    <property type="entry name" value="PROPHAGE BACTOPRENOL-LINKED GLUCOSE TRANSLOCASE HOMOLOG"/>
    <property type="match status" value="1"/>
</dbReference>
<reference evidence="8 9" key="1">
    <citation type="submission" date="2019-04" db="EMBL/GenBank/DDBJ databases">
        <authorList>
            <person name="Seth-Smith MB H."/>
            <person name="Seth-Smith H."/>
        </authorList>
    </citation>
    <scope>NUCLEOTIDE SEQUENCE [LARGE SCALE GENOMIC DNA]</scope>
    <source>
        <strain evidence="8">USB-603019</strain>
    </source>
</reference>
<feature type="transmembrane region" description="Helical" evidence="6">
    <location>
        <begin position="148"/>
        <end position="169"/>
    </location>
</feature>
<evidence type="ECO:0000256" key="3">
    <source>
        <dbReference type="ARBA" id="ARBA00022692"/>
    </source>
</evidence>
<proteinExistence type="inferred from homology"/>
<feature type="transmembrane region" description="Helical" evidence="6">
    <location>
        <begin position="56"/>
        <end position="77"/>
    </location>
</feature>
<dbReference type="AlphaFoldDB" id="A0A5E3ZWU8"/>
<keyword evidence="3 6" id="KW-0812">Transmembrane</keyword>
<keyword evidence="9" id="KW-1185">Reference proteome</keyword>
<comment type="similarity">
    <text evidence="2">Belongs to the GtrA family.</text>
</comment>